<dbReference type="Gene3D" id="1.10.287.1040">
    <property type="entry name" value="Exonuclease VII, small subunit"/>
    <property type="match status" value="1"/>
</dbReference>
<keyword evidence="3 6" id="KW-0540">Nuclease</keyword>
<dbReference type="InterPro" id="IPR003761">
    <property type="entry name" value="Exonuc_VII_S"/>
</dbReference>
<evidence type="ECO:0000256" key="2">
    <source>
        <dbReference type="ARBA" id="ARBA00022490"/>
    </source>
</evidence>
<dbReference type="GO" id="GO:0008855">
    <property type="term" value="F:exodeoxyribonuclease VII activity"/>
    <property type="evidence" value="ECO:0007669"/>
    <property type="project" value="UniProtKB-EC"/>
</dbReference>
<dbReference type="SUPFAM" id="SSF116842">
    <property type="entry name" value="XseB-like"/>
    <property type="match status" value="1"/>
</dbReference>
<dbReference type="InterPro" id="IPR037004">
    <property type="entry name" value="Exonuc_VII_ssu_sf"/>
</dbReference>
<name>A0ABR7RP42_9PROT</name>
<reference evidence="7 8" key="1">
    <citation type="journal article" date="2013" name="Int. J. Syst. Evol. Microbiol.">
        <title>Roseomonas aerophila sp. nov., isolated from air.</title>
        <authorList>
            <person name="Kim S.J."/>
            <person name="Weon H.Y."/>
            <person name="Ahn J.H."/>
            <person name="Hong S.B."/>
            <person name="Seok S.J."/>
            <person name="Whang K.S."/>
            <person name="Kwon S.W."/>
        </authorList>
    </citation>
    <scope>NUCLEOTIDE SEQUENCE [LARGE SCALE GENOMIC DNA]</scope>
    <source>
        <strain evidence="7 8">NBRC 108923</strain>
    </source>
</reference>
<organism evidence="7 8">
    <name type="scientific">Teichococcus aerophilus</name>
    <dbReference type="NCBI Taxonomy" id="1224513"/>
    <lineage>
        <taxon>Bacteria</taxon>
        <taxon>Pseudomonadati</taxon>
        <taxon>Pseudomonadota</taxon>
        <taxon>Alphaproteobacteria</taxon>
        <taxon>Acetobacterales</taxon>
        <taxon>Roseomonadaceae</taxon>
        <taxon>Roseomonas</taxon>
    </lineage>
</organism>
<comment type="subcellular location">
    <subcellularLocation>
        <location evidence="6">Cytoplasm</location>
    </subcellularLocation>
</comment>
<comment type="subunit">
    <text evidence="6">Heterooligomer composed of large and small subunits.</text>
</comment>
<comment type="similarity">
    <text evidence="1 6">Belongs to the XseB family.</text>
</comment>
<gene>
    <name evidence="6" type="primary">xseB</name>
    <name evidence="7" type="ORF">IBL26_16100</name>
</gene>
<keyword evidence="5 6" id="KW-0269">Exonuclease</keyword>
<evidence type="ECO:0000256" key="3">
    <source>
        <dbReference type="ARBA" id="ARBA00022722"/>
    </source>
</evidence>
<dbReference type="EC" id="3.1.11.6" evidence="6"/>
<evidence type="ECO:0000256" key="1">
    <source>
        <dbReference type="ARBA" id="ARBA00009998"/>
    </source>
</evidence>
<keyword evidence="2 6" id="KW-0963">Cytoplasm</keyword>
<keyword evidence="4 6" id="KW-0378">Hydrolase</keyword>
<accession>A0ABR7RP42</accession>
<dbReference type="PANTHER" id="PTHR34137">
    <property type="entry name" value="EXODEOXYRIBONUCLEASE 7 SMALL SUBUNIT"/>
    <property type="match status" value="1"/>
</dbReference>
<dbReference type="EMBL" id="JACTVA010000031">
    <property type="protein sequence ID" value="MBC9208369.1"/>
    <property type="molecule type" value="Genomic_DNA"/>
</dbReference>
<evidence type="ECO:0000313" key="8">
    <source>
        <dbReference type="Proteomes" id="UP000626026"/>
    </source>
</evidence>
<sequence length="91" mass="9499">MSDTPSQPKAPVAARAAKADPNDVAALSFEAALAELDGIVKKLEGGQAKLEEAIADYERGAALRRHCEAKLAEAEQKVQAIVAGGTLRDLT</sequence>
<dbReference type="PANTHER" id="PTHR34137:SF1">
    <property type="entry name" value="EXODEOXYRIBONUCLEASE 7 SMALL SUBUNIT"/>
    <property type="match status" value="1"/>
</dbReference>
<dbReference type="RefSeq" id="WP_187785528.1">
    <property type="nucleotide sequence ID" value="NZ_JACTVA010000031.1"/>
</dbReference>
<comment type="function">
    <text evidence="6">Bidirectionally degrades single-stranded DNA into large acid-insoluble oligonucleotides, which are then degraded further into small acid-soluble oligonucleotides.</text>
</comment>
<keyword evidence="8" id="KW-1185">Reference proteome</keyword>
<proteinExistence type="inferred from homology"/>
<evidence type="ECO:0000313" key="7">
    <source>
        <dbReference type="EMBL" id="MBC9208369.1"/>
    </source>
</evidence>
<evidence type="ECO:0000256" key="5">
    <source>
        <dbReference type="ARBA" id="ARBA00022839"/>
    </source>
</evidence>
<protein>
    <recommendedName>
        <fullName evidence="6">Exodeoxyribonuclease 7 small subunit</fullName>
        <ecNumber evidence="6">3.1.11.6</ecNumber>
    </recommendedName>
    <alternativeName>
        <fullName evidence="6">Exodeoxyribonuclease VII small subunit</fullName>
        <shortName evidence="6">Exonuclease VII small subunit</shortName>
    </alternativeName>
</protein>
<dbReference type="Pfam" id="PF02609">
    <property type="entry name" value="Exonuc_VII_S"/>
    <property type="match status" value="1"/>
</dbReference>
<dbReference type="Proteomes" id="UP000626026">
    <property type="component" value="Unassembled WGS sequence"/>
</dbReference>
<evidence type="ECO:0000256" key="6">
    <source>
        <dbReference type="HAMAP-Rule" id="MF_00337"/>
    </source>
</evidence>
<dbReference type="NCBIfam" id="TIGR01280">
    <property type="entry name" value="xseB"/>
    <property type="match status" value="1"/>
</dbReference>
<evidence type="ECO:0000256" key="4">
    <source>
        <dbReference type="ARBA" id="ARBA00022801"/>
    </source>
</evidence>
<comment type="caution">
    <text evidence="7">The sequence shown here is derived from an EMBL/GenBank/DDBJ whole genome shotgun (WGS) entry which is preliminary data.</text>
</comment>
<dbReference type="NCBIfam" id="NF002139">
    <property type="entry name" value="PRK00977.1-3"/>
    <property type="match status" value="1"/>
</dbReference>
<dbReference type="HAMAP" id="MF_00337">
    <property type="entry name" value="Exonuc_7_S"/>
    <property type="match status" value="1"/>
</dbReference>
<comment type="catalytic activity">
    <reaction evidence="6">
        <text>Exonucleolytic cleavage in either 5'- to 3'- or 3'- to 5'-direction to yield nucleoside 5'-phosphates.</text>
        <dbReference type="EC" id="3.1.11.6"/>
    </reaction>
</comment>